<feature type="transmembrane region" description="Helical" evidence="1">
    <location>
        <begin position="271"/>
        <end position="291"/>
    </location>
</feature>
<dbReference type="EMBL" id="MG264610">
    <property type="protein sequence ID" value="AUG32847.1"/>
    <property type="molecule type" value="Genomic_DNA"/>
</dbReference>
<keyword evidence="3" id="KW-0934">Plastid</keyword>
<protein>
    <submittedName>
        <fullName evidence="3">Putative membrane associated protease</fullName>
    </submittedName>
</protein>
<geneLocation type="plastid" evidence="3"/>
<accession>A0A2H4ZQN7</accession>
<dbReference type="PANTHER" id="PTHR43592">
    <property type="entry name" value="CAAX AMINO TERMINAL PROTEASE"/>
    <property type="match status" value="1"/>
</dbReference>
<feature type="domain" description="CAAX prenyl protease 2/Lysostaphin resistance protein A-like" evidence="2">
    <location>
        <begin position="359"/>
        <end position="445"/>
    </location>
</feature>
<keyword evidence="1" id="KW-0812">Transmembrane</keyword>
<dbReference type="GO" id="GO:0004175">
    <property type="term" value="F:endopeptidase activity"/>
    <property type="evidence" value="ECO:0007669"/>
    <property type="project" value="UniProtKB-ARBA"/>
</dbReference>
<gene>
    <name evidence="3" type="ORF">PLO_877</name>
</gene>
<dbReference type="GO" id="GO:0080120">
    <property type="term" value="P:CAAX-box protein maturation"/>
    <property type="evidence" value="ECO:0007669"/>
    <property type="project" value="UniProtKB-ARBA"/>
</dbReference>
<evidence type="ECO:0000256" key="1">
    <source>
        <dbReference type="SAM" id="Phobius"/>
    </source>
</evidence>
<dbReference type="AlphaFoldDB" id="A0A2H4ZQN7"/>
<keyword evidence="3" id="KW-0378">Hydrolase</keyword>
<feature type="transmembrane region" description="Helical" evidence="1">
    <location>
        <begin position="349"/>
        <end position="373"/>
    </location>
</feature>
<organism evidence="3">
    <name type="scientific">Paulinella longichromatophora</name>
    <dbReference type="NCBI Taxonomy" id="1708747"/>
    <lineage>
        <taxon>Eukaryota</taxon>
        <taxon>Sar</taxon>
        <taxon>Rhizaria</taxon>
        <taxon>Cercozoa</taxon>
        <taxon>Imbricatea</taxon>
        <taxon>Silicofilosea</taxon>
        <taxon>Euglyphida</taxon>
        <taxon>Paulinellidae</taxon>
        <taxon>Paulinella</taxon>
    </lineage>
</organism>
<dbReference type="InterPro" id="IPR003675">
    <property type="entry name" value="Rce1/LyrA-like_dom"/>
</dbReference>
<sequence>METGNQTNYVPNRKILLAIVSLTLSIFIWVGGLIGSLQRPSVANNLELRRLELITLGIPSESRNIVRFFGGDNAEDNLREALEQSNTIRKRDLLLKILLQVKELKSVKNNSLIPSLEIATPLSEYKRYWNIKTPEYLNTSIKEELLMKLSPDPLLFKLNCEILRNHNCRQLIPNRRAFLQISGITIPPILALLAGTILIIRQVWLTWRQENHSLPILIAPSLNIVDMILLISGGFVTLGETASSILVIPLSQITANFFQLTSPLKEAISIVLLYLGLSVMPLAILILTLRPNRPAPPEGFLQLHWWPLKSTIFQAIISVLSVCPLVVALEQLSKFIISTPSGSNPLMTLLLNSHNSLALALFAFPAVILAPLFEELIFRGVLLPVLGRKLGPGWGIIFSALIFGIAHLSLGELAPLTALGLGLGWLRVTSGRLAPCILMHAFWNSFTVINLLLLGS</sequence>
<dbReference type="GO" id="GO:0006508">
    <property type="term" value="P:proteolysis"/>
    <property type="evidence" value="ECO:0007669"/>
    <property type="project" value="UniProtKB-KW"/>
</dbReference>
<feature type="transmembrane region" description="Helical" evidence="1">
    <location>
        <begin position="224"/>
        <end position="250"/>
    </location>
</feature>
<feature type="transmembrane region" description="Helical" evidence="1">
    <location>
        <begin position="433"/>
        <end position="454"/>
    </location>
</feature>
<evidence type="ECO:0000313" key="3">
    <source>
        <dbReference type="EMBL" id="AUG32847.1"/>
    </source>
</evidence>
<feature type="transmembrane region" description="Helical" evidence="1">
    <location>
        <begin position="15"/>
        <end position="37"/>
    </location>
</feature>
<name>A0A2H4ZQN7_9EUKA</name>
<proteinExistence type="predicted"/>
<feature type="transmembrane region" description="Helical" evidence="1">
    <location>
        <begin position="311"/>
        <end position="329"/>
    </location>
</feature>
<dbReference type="Pfam" id="PF02517">
    <property type="entry name" value="Rce1-like"/>
    <property type="match status" value="1"/>
</dbReference>
<evidence type="ECO:0000259" key="2">
    <source>
        <dbReference type="Pfam" id="PF02517"/>
    </source>
</evidence>
<feature type="transmembrane region" description="Helical" evidence="1">
    <location>
        <begin position="177"/>
        <end position="204"/>
    </location>
</feature>
<keyword evidence="1" id="KW-0472">Membrane</keyword>
<keyword evidence="3" id="KW-0645">Protease</keyword>
<feature type="transmembrane region" description="Helical" evidence="1">
    <location>
        <begin position="393"/>
        <end position="426"/>
    </location>
</feature>
<reference evidence="3" key="1">
    <citation type="submission" date="2017-10" db="EMBL/GenBank/DDBJ databases">
        <title>Paulinella longichromatophora chromatophore genome.</title>
        <authorList>
            <person name="Lhee D."/>
            <person name="Yoon H.S."/>
        </authorList>
    </citation>
    <scope>NUCLEOTIDE SEQUENCE</scope>
</reference>
<keyword evidence="1" id="KW-1133">Transmembrane helix</keyword>
<dbReference type="PANTHER" id="PTHR43592:SF15">
    <property type="entry name" value="CAAX AMINO TERMINAL PROTEASE FAMILY PROTEIN"/>
    <property type="match status" value="1"/>
</dbReference>